<gene>
    <name evidence="2" type="ORF">DFH08DRAFT_810420</name>
</gene>
<evidence type="ECO:0000256" key="1">
    <source>
        <dbReference type="SAM" id="MobiDB-lite"/>
    </source>
</evidence>
<comment type="caution">
    <text evidence="2">The sequence shown here is derived from an EMBL/GenBank/DDBJ whole genome shotgun (WGS) entry which is preliminary data.</text>
</comment>
<reference evidence="2" key="1">
    <citation type="submission" date="2023-03" db="EMBL/GenBank/DDBJ databases">
        <title>Massive genome expansion in bonnet fungi (Mycena s.s.) driven by repeated elements and novel gene families across ecological guilds.</title>
        <authorList>
            <consortium name="Lawrence Berkeley National Laboratory"/>
            <person name="Harder C.B."/>
            <person name="Miyauchi S."/>
            <person name="Viragh M."/>
            <person name="Kuo A."/>
            <person name="Thoen E."/>
            <person name="Andreopoulos B."/>
            <person name="Lu D."/>
            <person name="Skrede I."/>
            <person name="Drula E."/>
            <person name="Henrissat B."/>
            <person name="Morin E."/>
            <person name="Kohler A."/>
            <person name="Barry K."/>
            <person name="LaButti K."/>
            <person name="Morin E."/>
            <person name="Salamov A."/>
            <person name="Lipzen A."/>
            <person name="Mereny Z."/>
            <person name="Hegedus B."/>
            <person name="Baldrian P."/>
            <person name="Stursova M."/>
            <person name="Weitz H."/>
            <person name="Taylor A."/>
            <person name="Grigoriev I.V."/>
            <person name="Nagy L.G."/>
            <person name="Martin F."/>
            <person name="Kauserud H."/>
        </authorList>
    </citation>
    <scope>NUCLEOTIDE SEQUENCE</scope>
    <source>
        <strain evidence="2">CBHHK002</strain>
    </source>
</reference>
<dbReference type="Proteomes" id="UP001218218">
    <property type="component" value="Unassembled WGS sequence"/>
</dbReference>
<feature type="compositionally biased region" description="Acidic residues" evidence="1">
    <location>
        <begin position="14"/>
        <end position="26"/>
    </location>
</feature>
<protein>
    <submittedName>
        <fullName evidence="2">Uncharacterized protein</fullName>
    </submittedName>
</protein>
<evidence type="ECO:0000313" key="2">
    <source>
        <dbReference type="EMBL" id="KAJ7343883.1"/>
    </source>
</evidence>
<feature type="region of interest" description="Disordered" evidence="1">
    <location>
        <begin position="1"/>
        <end position="26"/>
    </location>
</feature>
<accession>A0AAD7EPH8</accession>
<organism evidence="2 3">
    <name type="scientific">Mycena albidolilacea</name>
    <dbReference type="NCBI Taxonomy" id="1033008"/>
    <lineage>
        <taxon>Eukaryota</taxon>
        <taxon>Fungi</taxon>
        <taxon>Dikarya</taxon>
        <taxon>Basidiomycota</taxon>
        <taxon>Agaricomycotina</taxon>
        <taxon>Agaricomycetes</taxon>
        <taxon>Agaricomycetidae</taxon>
        <taxon>Agaricales</taxon>
        <taxon>Marasmiineae</taxon>
        <taxon>Mycenaceae</taxon>
        <taxon>Mycena</taxon>
    </lineage>
</organism>
<dbReference type="AlphaFoldDB" id="A0AAD7EPH8"/>
<name>A0AAD7EPH8_9AGAR</name>
<proteinExistence type="predicted"/>
<evidence type="ECO:0000313" key="3">
    <source>
        <dbReference type="Proteomes" id="UP001218218"/>
    </source>
</evidence>
<sequence>MKFDANGAEVPDNGVDEQDSADEEDDELPDLIYNVEDFNDFALQHGPIQVSITPAAVVLSHSAIVLDSVHRLLIQQSSTQNCVKYGHFRQGRVVGDLNTGEYCAQESDFMIHSENVERFWVCTEQAWESLSPATAVPKKLSSSAPKL</sequence>
<dbReference type="EMBL" id="JARIHO010000022">
    <property type="protein sequence ID" value="KAJ7343883.1"/>
    <property type="molecule type" value="Genomic_DNA"/>
</dbReference>
<keyword evidence="3" id="KW-1185">Reference proteome</keyword>